<evidence type="ECO:0000313" key="4">
    <source>
        <dbReference type="EMBL" id="KAJ3611815.1"/>
    </source>
</evidence>
<sequence>MEPWIFRFKAEGTVDFSQLTFDPGQNELIVAPAPVDGLISRGDGKRTDDGETSLSGVLRIPACSVCGESLESLSQQEQTAGAEWHCDEFTKGACFSRGKSEEECHHYICELLVNGNRLFTCGTNAFTPICTNRTLTNLTEIHDQISGMARCPYNPRHNSTALITSGGELYAATAMDFSGRDPAIYRSLGGCPPPHRTA</sequence>
<gene>
    <name evidence="4" type="ORF">NHX12_021828</name>
</gene>
<organism evidence="4 5">
    <name type="scientific">Muraenolepis orangiensis</name>
    <name type="common">Patagonian moray cod</name>
    <dbReference type="NCBI Taxonomy" id="630683"/>
    <lineage>
        <taxon>Eukaryota</taxon>
        <taxon>Metazoa</taxon>
        <taxon>Chordata</taxon>
        <taxon>Craniata</taxon>
        <taxon>Vertebrata</taxon>
        <taxon>Euteleostomi</taxon>
        <taxon>Actinopterygii</taxon>
        <taxon>Neopterygii</taxon>
        <taxon>Teleostei</taxon>
        <taxon>Neoteleostei</taxon>
        <taxon>Acanthomorphata</taxon>
        <taxon>Zeiogadaria</taxon>
        <taxon>Gadariae</taxon>
        <taxon>Gadiformes</taxon>
        <taxon>Muraenolepidoidei</taxon>
        <taxon>Muraenolepididae</taxon>
        <taxon>Muraenolepis</taxon>
    </lineage>
</organism>
<dbReference type="GO" id="GO:0007411">
    <property type="term" value="P:axon guidance"/>
    <property type="evidence" value="ECO:0007669"/>
    <property type="project" value="TreeGrafter"/>
</dbReference>
<reference evidence="4" key="1">
    <citation type="submission" date="2022-07" db="EMBL/GenBank/DDBJ databases">
        <title>Chromosome-level genome of Muraenolepis orangiensis.</title>
        <authorList>
            <person name="Kim J."/>
        </authorList>
    </citation>
    <scope>NUCLEOTIDE SEQUENCE</scope>
    <source>
        <strain evidence="4">KU_S4_2022</strain>
        <tissue evidence="4">Muscle</tissue>
    </source>
</reference>
<comment type="caution">
    <text evidence="2">Lacks conserved residue(s) required for the propagation of feature annotation.</text>
</comment>
<dbReference type="PROSITE" id="PS51004">
    <property type="entry name" value="SEMA"/>
    <property type="match status" value="1"/>
</dbReference>
<dbReference type="AlphaFoldDB" id="A0A9Q0IVH5"/>
<dbReference type="GO" id="GO:0005886">
    <property type="term" value="C:plasma membrane"/>
    <property type="evidence" value="ECO:0007669"/>
    <property type="project" value="TreeGrafter"/>
</dbReference>
<dbReference type="InterPro" id="IPR015943">
    <property type="entry name" value="WD40/YVTN_repeat-like_dom_sf"/>
</dbReference>
<dbReference type="PANTHER" id="PTHR11036">
    <property type="entry name" value="SEMAPHORIN"/>
    <property type="match status" value="1"/>
</dbReference>
<evidence type="ECO:0000256" key="2">
    <source>
        <dbReference type="PROSITE-ProRule" id="PRU00352"/>
    </source>
</evidence>
<comment type="caution">
    <text evidence="4">The sequence shown here is derived from an EMBL/GenBank/DDBJ whole genome shotgun (WGS) entry which is preliminary data.</text>
</comment>
<keyword evidence="5" id="KW-1185">Reference proteome</keyword>
<dbReference type="SUPFAM" id="SSF101912">
    <property type="entry name" value="Sema domain"/>
    <property type="match status" value="1"/>
</dbReference>
<dbReference type="GO" id="GO:0030335">
    <property type="term" value="P:positive regulation of cell migration"/>
    <property type="evidence" value="ECO:0007669"/>
    <property type="project" value="TreeGrafter"/>
</dbReference>
<dbReference type="InterPro" id="IPR001627">
    <property type="entry name" value="Semap_dom"/>
</dbReference>
<dbReference type="GO" id="GO:0030215">
    <property type="term" value="F:semaphorin receptor binding"/>
    <property type="evidence" value="ECO:0007669"/>
    <property type="project" value="InterPro"/>
</dbReference>
<evidence type="ECO:0000256" key="1">
    <source>
        <dbReference type="ARBA" id="ARBA00023180"/>
    </source>
</evidence>
<dbReference type="OrthoDB" id="9988752at2759"/>
<dbReference type="InterPro" id="IPR036352">
    <property type="entry name" value="Semap_dom_sf"/>
</dbReference>
<evidence type="ECO:0000259" key="3">
    <source>
        <dbReference type="PROSITE" id="PS51004"/>
    </source>
</evidence>
<dbReference type="PANTHER" id="PTHR11036:SF78">
    <property type="entry name" value="SEMAPHORIN-5A"/>
    <property type="match status" value="1"/>
</dbReference>
<protein>
    <recommendedName>
        <fullName evidence="3">Sema domain-containing protein</fullName>
    </recommendedName>
</protein>
<dbReference type="InterPro" id="IPR027231">
    <property type="entry name" value="Semaphorin"/>
</dbReference>
<dbReference type="GO" id="GO:0071526">
    <property type="term" value="P:semaphorin-plexin signaling pathway"/>
    <property type="evidence" value="ECO:0007669"/>
    <property type="project" value="TreeGrafter"/>
</dbReference>
<keyword evidence="1" id="KW-0325">Glycoprotein</keyword>
<dbReference type="Gene3D" id="2.130.10.10">
    <property type="entry name" value="YVTN repeat-like/Quinoprotein amine dehydrogenase"/>
    <property type="match status" value="1"/>
</dbReference>
<feature type="domain" description="Sema" evidence="3">
    <location>
        <begin position="1"/>
        <end position="198"/>
    </location>
</feature>
<dbReference type="EMBL" id="JANIIK010000037">
    <property type="protein sequence ID" value="KAJ3611815.1"/>
    <property type="molecule type" value="Genomic_DNA"/>
</dbReference>
<proteinExistence type="predicted"/>
<evidence type="ECO:0000313" key="5">
    <source>
        <dbReference type="Proteomes" id="UP001148018"/>
    </source>
</evidence>
<dbReference type="Proteomes" id="UP001148018">
    <property type="component" value="Unassembled WGS sequence"/>
</dbReference>
<dbReference type="GO" id="GO:0045499">
    <property type="term" value="F:chemorepellent activity"/>
    <property type="evidence" value="ECO:0007669"/>
    <property type="project" value="TreeGrafter"/>
</dbReference>
<name>A0A9Q0IVH5_9TELE</name>
<dbReference type="GO" id="GO:0001755">
    <property type="term" value="P:neural crest cell migration"/>
    <property type="evidence" value="ECO:0007669"/>
    <property type="project" value="TreeGrafter"/>
</dbReference>
<accession>A0A9Q0IVH5</accession>